<dbReference type="GO" id="GO:0003755">
    <property type="term" value="F:peptidyl-prolyl cis-trans isomerase activity"/>
    <property type="evidence" value="ECO:0007669"/>
    <property type="project" value="UniProtKB-KW"/>
</dbReference>
<dbReference type="Pfam" id="PF00254">
    <property type="entry name" value="FKBP_C"/>
    <property type="match status" value="1"/>
</dbReference>
<keyword evidence="5 6" id="KW-0413">Isomerase</keyword>
<feature type="domain" description="PPIase cyclophilin-type" evidence="8">
    <location>
        <begin position="38"/>
        <end position="201"/>
    </location>
</feature>
<evidence type="ECO:0000256" key="2">
    <source>
        <dbReference type="ARBA" id="ARBA00007365"/>
    </source>
</evidence>
<evidence type="ECO:0000256" key="1">
    <source>
        <dbReference type="ARBA" id="ARBA00000971"/>
    </source>
</evidence>
<dbReference type="AlphaFoldDB" id="A0A2S7WWZ8"/>
<reference evidence="9 10" key="1">
    <citation type="submission" date="2016-12" db="EMBL/GenBank/DDBJ databases">
        <title>Trade-off between light-utilization and light-protection in marine flavobacteria.</title>
        <authorList>
            <person name="Kumagai Y."/>
            <person name="Yoshizawa S."/>
            <person name="Kogure K."/>
            <person name="Iwasaki W."/>
        </authorList>
    </citation>
    <scope>NUCLEOTIDE SEQUENCE [LARGE SCALE GENOMIC DNA]</scope>
    <source>
        <strain evidence="9 10">ATCC 43844</strain>
    </source>
</reference>
<dbReference type="PROSITE" id="PS00170">
    <property type="entry name" value="CSA_PPIASE_1"/>
    <property type="match status" value="1"/>
</dbReference>
<proteinExistence type="inferred from homology"/>
<dbReference type="RefSeq" id="WP_105020701.1">
    <property type="nucleotide sequence ID" value="NZ_MSCM01000001.1"/>
</dbReference>
<dbReference type="Pfam" id="PF00160">
    <property type="entry name" value="Pro_isomerase"/>
    <property type="match status" value="1"/>
</dbReference>
<evidence type="ECO:0000313" key="10">
    <source>
        <dbReference type="Proteomes" id="UP000239068"/>
    </source>
</evidence>
<dbReference type="InterPro" id="IPR029000">
    <property type="entry name" value="Cyclophilin-like_dom_sf"/>
</dbReference>
<gene>
    <name evidence="9" type="ORF">BTO16_05890</name>
</gene>
<protein>
    <recommendedName>
        <fullName evidence="3 6">peptidylprolyl isomerase</fullName>
        <ecNumber evidence="3 6">5.2.1.8</ecNumber>
    </recommendedName>
</protein>
<dbReference type="Proteomes" id="UP000239068">
    <property type="component" value="Unassembled WGS sequence"/>
</dbReference>
<dbReference type="PRINTS" id="PR00153">
    <property type="entry name" value="CSAPPISMRASE"/>
</dbReference>
<dbReference type="PANTHER" id="PTHR45625">
    <property type="entry name" value="PEPTIDYL-PROLYL CIS-TRANS ISOMERASE-RELATED"/>
    <property type="match status" value="1"/>
</dbReference>
<dbReference type="OrthoDB" id="9807797at2"/>
<dbReference type="Gene3D" id="2.40.100.10">
    <property type="entry name" value="Cyclophilin-like"/>
    <property type="match status" value="1"/>
</dbReference>
<dbReference type="InterPro" id="IPR002130">
    <property type="entry name" value="Cyclophilin-type_PPIase_dom"/>
</dbReference>
<comment type="catalytic activity">
    <reaction evidence="1 6">
        <text>[protein]-peptidylproline (omega=180) = [protein]-peptidylproline (omega=0)</text>
        <dbReference type="Rhea" id="RHEA:16237"/>
        <dbReference type="Rhea" id="RHEA-COMP:10747"/>
        <dbReference type="Rhea" id="RHEA-COMP:10748"/>
        <dbReference type="ChEBI" id="CHEBI:83833"/>
        <dbReference type="ChEBI" id="CHEBI:83834"/>
        <dbReference type="EC" id="5.2.1.8"/>
    </reaction>
</comment>
<dbReference type="Gene3D" id="3.10.50.40">
    <property type="match status" value="1"/>
</dbReference>
<dbReference type="PROSITE" id="PS50059">
    <property type="entry name" value="FKBP_PPIASE"/>
    <property type="match status" value="1"/>
</dbReference>
<evidence type="ECO:0000256" key="3">
    <source>
        <dbReference type="ARBA" id="ARBA00013194"/>
    </source>
</evidence>
<dbReference type="EMBL" id="MSCM01000001">
    <property type="protein sequence ID" value="PQJ82130.1"/>
    <property type="molecule type" value="Genomic_DNA"/>
</dbReference>
<comment type="similarity">
    <text evidence="2">Belongs to the cyclophilin-type PPIase family.</text>
</comment>
<dbReference type="InterPro" id="IPR046357">
    <property type="entry name" value="PPIase_dom_sf"/>
</dbReference>
<dbReference type="GO" id="GO:0006457">
    <property type="term" value="P:protein folding"/>
    <property type="evidence" value="ECO:0007669"/>
    <property type="project" value="InterPro"/>
</dbReference>
<dbReference type="CDD" id="cd00317">
    <property type="entry name" value="cyclophilin"/>
    <property type="match status" value="1"/>
</dbReference>
<keyword evidence="10" id="KW-1185">Reference proteome</keyword>
<dbReference type="PROSITE" id="PS51257">
    <property type="entry name" value="PROKAR_LIPOPROTEIN"/>
    <property type="match status" value="1"/>
</dbReference>
<accession>A0A2S7WWZ8</accession>
<evidence type="ECO:0000256" key="6">
    <source>
        <dbReference type="PROSITE-ProRule" id="PRU00277"/>
    </source>
</evidence>
<keyword evidence="4 6" id="KW-0697">Rotamase</keyword>
<evidence type="ECO:0000259" key="8">
    <source>
        <dbReference type="PROSITE" id="PS50072"/>
    </source>
</evidence>
<dbReference type="PROSITE" id="PS50072">
    <property type="entry name" value="CSA_PPIASE_2"/>
    <property type="match status" value="1"/>
</dbReference>
<evidence type="ECO:0000256" key="4">
    <source>
        <dbReference type="ARBA" id="ARBA00023110"/>
    </source>
</evidence>
<name>A0A2S7WWZ8_9FLAO</name>
<dbReference type="InterPro" id="IPR001179">
    <property type="entry name" value="PPIase_FKBP_dom"/>
</dbReference>
<evidence type="ECO:0000259" key="7">
    <source>
        <dbReference type="PROSITE" id="PS50059"/>
    </source>
</evidence>
<evidence type="ECO:0000313" key="9">
    <source>
        <dbReference type="EMBL" id="PQJ82130.1"/>
    </source>
</evidence>
<dbReference type="SUPFAM" id="SSF50891">
    <property type="entry name" value="Cyclophilin-like"/>
    <property type="match status" value="1"/>
</dbReference>
<dbReference type="InterPro" id="IPR020892">
    <property type="entry name" value="Cyclophilin-type_PPIase_CS"/>
</dbReference>
<comment type="caution">
    <text evidence="9">The sequence shown here is derived from an EMBL/GenBank/DDBJ whole genome shotgun (WGS) entry which is preliminary data.</text>
</comment>
<dbReference type="InterPro" id="IPR044666">
    <property type="entry name" value="Cyclophilin_A-like"/>
</dbReference>
<evidence type="ECO:0000256" key="5">
    <source>
        <dbReference type="ARBA" id="ARBA00023235"/>
    </source>
</evidence>
<sequence>MKNGIYIFFALVVASSCTSEKYKNLNDGLYAEIQTNKGNIFLELYATDAPMTVANFISLAEGTNTKVLDSFKGKKYYDGLTFHRVVPNFIIQGGDPTALGTGTAGYRFGDEFIKDENGKLLHSHNDAGMLSMANSGPERNSSQFFITHRAIPHLNGKHTVFGKVILDNAQLNSVKKQAKDSKKLKNAIDSIRMVVVNSIQQADTILSIKIIRLGDKAASFDAPTIFENELIKYTKSKKDRAQKEIEADIARYAKYLENKAMFSSEMNESKAVKTDSGLGILMLKRNPKGEKVVDYKPIKTHFTIYTADGKKIQSTEDSGEPFVFQLNDASKPMITGFEEGVSTLKVGEKARLFIPYYIGYGEAKYGPFPAKSDLVFEVEILEINK</sequence>
<dbReference type="SUPFAM" id="SSF54534">
    <property type="entry name" value="FKBP-like"/>
    <property type="match status" value="1"/>
</dbReference>
<feature type="domain" description="PPIase FKBP-type" evidence="7">
    <location>
        <begin position="295"/>
        <end position="384"/>
    </location>
</feature>
<organism evidence="9 10">
    <name type="scientific">Polaribacter glomeratus</name>
    <dbReference type="NCBI Taxonomy" id="102"/>
    <lineage>
        <taxon>Bacteria</taxon>
        <taxon>Pseudomonadati</taxon>
        <taxon>Bacteroidota</taxon>
        <taxon>Flavobacteriia</taxon>
        <taxon>Flavobacteriales</taxon>
        <taxon>Flavobacteriaceae</taxon>
    </lineage>
</organism>
<dbReference type="EC" id="5.2.1.8" evidence="3 6"/>
<dbReference type="PANTHER" id="PTHR45625:SF4">
    <property type="entry name" value="PEPTIDYLPROLYL ISOMERASE DOMAIN AND WD REPEAT-CONTAINING PROTEIN 1"/>
    <property type="match status" value="1"/>
</dbReference>